<dbReference type="GO" id="GO:0004362">
    <property type="term" value="F:glutathione-disulfide reductase (NADPH) activity"/>
    <property type="evidence" value="ECO:0007669"/>
    <property type="project" value="TreeGrafter"/>
</dbReference>
<protein>
    <recommendedName>
        <fullName evidence="10">FAD/NAD(P)-binding domain-containing protein</fullName>
    </recommendedName>
</protein>
<keyword evidence="8" id="KW-1015">Disulfide bond</keyword>
<evidence type="ECO:0000256" key="1">
    <source>
        <dbReference type="ARBA" id="ARBA00001974"/>
    </source>
</evidence>
<accession>A0A382CTQ8</accession>
<dbReference type="EMBL" id="UINC01035985">
    <property type="protein sequence ID" value="SVB29259.1"/>
    <property type="molecule type" value="Genomic_DNA"/>
</dbReference>
<dbReference type="GO" id="GO:0005829">
    <property type="term" value="C:cytosol"/>
    <property type="evidence" value="ECO:0007669"/>
    <property type="project" value="TreeGrafter"/>
</dbReference>
<dbReference type="InterPro" id="IPR046952">
    <property type="entry name" value="GSHR/TRXR-like"/>
</dbReference>
<dbReference type="GO" id="GO:0005739">
    <property type="term" value="C:mitochondrion"/>
    <property type="evidence" value="ECO:0007669"/>
    <property type="project" value="TreeGrafter"/>
</dbReference>
<evidence type="ECO:0000256" key="5">
    <source>
        <dbReference type="ARBA" id="ARBA00022827"/>
    </source>
</evidence>
<dbReference type="Gene3D" id="3.50.50.60">
    <property type="entry name" value="FAD/NAD(P)-binding domain"/>
    <property type="match status" value="2"/>
</dbReference>
<dbReference type="FunFam" id="3.50.50.60:FF:000051">
    <property type="entry name" value="Glutathione reductase"/>
    <property type="match status" value="1"/>
</dbReference>
<feature type="domain" description="FAD/NAD(P)-binding" evidence="10">
    <location>
        <begin position="6"/>
        <end position="284"/>
    </location>
</feature>
<evidence type="ECO:0000256" key="7">
    <source>
        <dbReference type="ARBA" id="ARBA00023002"/>
    </source>
</evidence>
<keyword evidence="7" id="KW-0560">Oxidoreductase</keyword>
<dbReference type="AlphaFoldDB" id="A0A382CTQ8"/>
<keyword evidence="9" id="KW-0676">Redox-active center</keyword>
<organism evidence="11">
    <name type="scientific">marine metagenome</name>
    <dbReference type="NCBI Taxonomy" id="408172"/>
    <lineage>
        <taxon>unclassified sequences</taxon>
        <taxon>metagenomes</taxon>
        <taxon>ecological metagenomes</taxon>
    </lineage>
</organism>
<dbReference type="GO" id="GO:0050660">
    <property type="term" value="F:flavin adenine dinucleotide binding"/>
    <property type="evidence" value="ECO:0007669"/>
    <property type="project" value="InterPro"/>
</dbReference>
<keyword evidence="4" id="KW-0285">Flavoprotein</keyword>
<evidence type="ECO:0000256" key="4">
    <source>
        <dbReference type="ARBA" id="ARBA00022630"/>
    </source>
</evidence>
<dbReference type="PRINTS" id="PR00368">
    <property type="entry name" value="FADPNR"/>
</dbReference>
<comment type="cofactor">
    <cofactor evidence="1">
        <name>FAD</name>
        <dbReference type="ChEBI" id="CHEBI:57692"/>
    </cofactor>
</comment>
<reference evidence="11" key="1">
    <citation type="submission" date="2018-05" db="EMBL/GenBank/DDBJ databases">
        <authorList>
            <person name="Lanie J.A."/>
            <person name="Ng W.-L."/>
            <person name="Kazmierczak K.M."/>
            <person name="Andrzejewski T.M."/>
            <person name="Davidsen T.M."/>
            <person name="Wayne K.J."/>
            <person name="Tettelin H."/>
            <person name="Glass J.I."/>
            <person name="Rusch D."/>
            <person name="Podicherti R."/>
            <person name="Tsui H.-C.T."/>
            <person name="Winkler M.E."/>
        </authorList>
    </citation>
    <scope>NUCLEOTIDE SEQUENCE</scope>
</reference>
<dbReference type="InterPro" id="IPR023753">
    <property type="entry name" value="FAD/NAD-binding_dom"/>
</dbReference>
<dbReference type="GO" id="GO:0034599">
    <property type="term" value="P:cellular response to oxidative stress"/>
    <property type="evidence" value="ECO:0007669"/>
    <property type="project" value="TreeGrafter"/>
</dbReference>
<dbReference type="InterPro" id="IPR036188">
    <property type="entry name" value="FAD/NAD-bd_sf"/>
</dbReference>
<dbReference type="SUPFAM" id="SSF51905">
    <property type="entry name" value="FAD/NAD(P)-binding domain"/>
    <property type="match status" value="1"/>
</dbReference>
<gene>
    <name evidence="11" type="ORF">METZ01_LOCUS182113</name>
</gene>
<dbReference type="PROSITE" id="PS00076">
    <property type="entry name" value="PYRIDINE_REDOX_1"/>
    <property type="match status" value="1"/>
</dbReference>
<dbReference type="GO" id="GO:0045454">
    <property type="term" value="P:cell redox homeostasis"/>
    <property type="evidence" value="ECO:0007669"/>
    <property type="project" value="InterPro"/>
</dbReference>
<feature type="non-terminal residue" evidence="11">
    <location>
        <position position="284"/>
    </location>
</feature>
<evidence type="ECO:0000256" key="6">
    <source>
        <dbReference type="ARBA" id="ARBA00022857"/>
    </source>
</evidence>
<keyword evidence="5" id="KW-0274">FAD</keyword>
<evidence type="ECO:0000256" key="8">
    <source>
        <dbReference type="ARBA" id="ARBA00023157"/>
    </source>
</evidence>
<dbReference type="GO" id="GO:0006749">
    <property type="term" value="P:glutathione metabolic process"/>
    <property type="evidence" value="ECO:0007669"/>
    <property type="project" value="TreeGrafter"/>
</dbReference>
<evidence type="ECO:0000259" key="10">
    <source>
        <dbReference type="Pfam" id="PF07992"/>
    </source>
</evidence>
<comment type="similarity">
    <text evidence="2">Belongs to the class-I pyridine nucleotide-disulfide oxidoreductase family.</text>
</comment>
<keyword evidence="6" id="KW-0521">NADP</keyword>
<dbReference type="InterPro" id="IPR012999">
    <property type="entry name" value="Pyr_OxRdtase_I_AS"/>
</dbReference>
<comment type="subunit">
    <text evidence="3">Homodimer.</text>
</comment>
<dbReference type="PANTHER" id="PTHR42737:SF2">
    <property type="entry name" value="GLUTATHIONE REDUCTASE"/>
    <property type="match status" value="1"/>
</dbReference>
<dbReference type="Pfam" id="PF07992">
    <property type="entry name" value="Pyr_redox_2"/>
    <property type="match status" value="1"/>
</dbReference>
<evidence type="ECO:0000313" key="11">
    <source>
        <dbReference type="EMBL" id="SVB29259.1"/>
    </source>
</evidence>
<dbReference type="PRINTS" id="PR00411">
    <property type="entry name" value="PNDRDTASEI"/>
</dbReference>
<sequence length="284" mass="30783">MSKYDYDMITIGAGSGGVRAARLAGGYGARSAIIEAERVGGTCVLRGCIPKKLLIYGAHYADHFEDAKNYGWISDPQHDWPTLVDNKNTELDRLSGIYTKILSNNDVDLHEGRGVLADEHTVEVGENTITSEHILIAVGGWPSMPDIPGIEHAISSNEALELPSLPKRMVIVGGGYIAVEFAGIFAGLGVEVTNILRADTVLRGFDEDIRLSLDKEMNNRGINIVSNTMVHSIADEGAKFNLRLENGESLKTDLIMYATGRYPNTADLGLENIGVQLKENGSIK</sequence>
<proteinExistence type="inferred from homology"/>
<dbReference type="PANTHER" id="PTHR42737">
    <property type="entry name" value="GLUTATHIONE REDUCTASE"/>
    <property type="match status" value="1"/>
</dbReference>
<evidence type="ECO:0000256" key="3">
    <source>
        <dbReference type="ARBA" id="ARBA00011738"/>
    </source>
</evidence>
<evidence type="ECO:0000256" key="2">
    <source>
        <dbReference type="ARBA" id="ARBA00007532"/>
    </source>
</evidence>
<name>A0A382CTQ8_9ZZZZ</name>
<evidence type="ECO:0000256" key="9">
    <source>
        <dbReference type="ARBA" id="ARBA00023284"/>
    </source>
</evidence>